<dbReference type="EMBL" id="REGN01004042">
    <property type="protein sequence ID" value="RNA19445.1"/>
    <property type="molecule type" value="Genomic_DNA"/>
</dbReference>
<accession>A0A3M7R893</accession>
<organism evidence="1 2">
    <name type="scientific">Brachionus plicatilis</name>
    <name type="common">Marine rotifer</name>
    <name type="synonym">Brachionus muelleri</name>
    <dbReference type="NCBI Taxonomy" id="10195"/>
    <lineage>
        <taxon>Eukaryota</taxon>
        <taxon>Metazoa</taxon>
        <taxon>Spiralia</taxon>
        <taxon>Gnathifera</taxon>
        <taxon>Rotifera</taxon>
        <taxon>Eurotatoria</taxon>
        <taxon>Monogononta</taxon>
        <taxon>Pseudotrocha</taxon>
        <taxon>Ploima</taxon>
        <taxon>Brachionidae</taxon>
        <taxon>Brachionus</taxon>
    </lineage>
</organism>
<gene>
    <name evidence="1" type="ORF">BpHYR1_033288</name>
</gene>
<protein>
    <submittedName>
        <fullName evidence="1">Uncharacterized protein</fullName>
    </submittedName>
</protein>
<evidence type="ECO:0000313" key="2">
    <source>
        <dbReference type="Proteomes" id="UP000276133"/>
    </source>
</evidence>
<keyword evidence="2" id="KW-1185">Reference proteome</keyword>
<sequence>MSINTSAKRSIKAMSFKSLQQWQKRKANILKALFIIILEKYIQLLDVNFIKTLKSSPKIIRKEDSTKKIIVILGRQTKLLQIVLAFSQMINGLKRLFVYLRENLDNLIWILTLSLKFSNFDHVIMIMNFKLPKIKNNHYFETKYLSMKIPWMWSKEFIEKHHIHFKN</sequence>
<proteinExistence type="predicted"/>
<reference evidence="1 2" key="1">
    <citation type="journal article" date="2018" name="Sci. Rep.">
        <title>Genomic signatures of local adaptation to the degree of environmental predictability in rotifers.</title>
        <authorList>
            <person name="Franch-Gras L."/>
            <person name="Hahn C."/>
            <person name="Garcia-Roger E.M."/>
            <person name="Carmona M.J."/>
            <person name="Serra M."/>
            <person name="Gomez A."/>
        </authorList>
    </citation>
    <scope>NUCLEOTIDE SEQUENCE [LARGE SCALE GENOMIC DNA]</scope>
    <source>
        <strain evidence="1">HYR1</strain>
    </source>
</reference>
<comment type="caution">
    <text evidence="1">The sequence shown here is derived from an EMBL/GenBank/DDBJ whole genome shotgun (WGS) entry which is preliminary data.</text>
</comment>
<dbReference type="Proteomes" id="UP000276133">
    <property type="component" value="Unassembled WGS sequence"/>
</dbReference>
<dbReference type="AlphaFoldDB" id="A0A3M7R893"/>
<name>A0A3M7R893_BRAPC</name>
<evidence type="ECO:0000313" key="1">
    <source>
        <dbReference type="EMBL" id="RNA19445.1"/>
    </source>
</evidence>